<feature type="region of interest" description="Disordered" evidence="1">
    <location>
        <begin position="70"/>
        <end position="92"/>
    </location>
</feature>
<accession>A0AAV7J2N9</accession>
<evidence type="ECO:0000256" key="1">
    <source>
        <dbReference type="SAM" id="MobiDB-lite"/>
    </source>
</evidence>
<organism evidence="2 3">
    <name type="scientific">Cotesia glomerata</name>
    <name type="common">Lepidopteran parasitic wasp</name>
    <name type="synonym">Apanteles glomeratus</name>
    <dbReference type="NCBI Taxonomy" id="32391"/>
    <lineage>
        <taxon>Eukaryota</taxon>
        <taxon>Metazoa</taxon>
        <taxon>Ecdysozoa</taxon>
        <taxon>Arthropoda</taxon>
        <taxon>Hexapoda</taxon>
        <taxon>Insecta</taxon>
        <taxon>Pterygota</taxon>
        <taxon>Neoptera</taxon>
        <taxon>Endopterygota</taxon>
        <taxon>Hymenoptera</taxon>
        <taxon>Apocrita</taxon>
        <taxon>Ichneumonoidea</taxon>
        <taxon>Braconidae</taxon>
        <taxon>Microgastrinae</taxon>
        <taxon>Cotesia</taxon>
    </lineage>
</organism>
<keyword evidence="3" id="KW-1185">Reference proteome</keyword>
<reference evidence="2 3" key="1">
    <citation type="journal article" date="2021" name="J. Hered.">
        <title>A chromosome-level genome assembly of the parasitoid wasp, Cotesia glomerata (Hymenoptera: Braconidae).</title>
        <authorList>
            <person name="Pinto B.J."/>
            <person name="Weis J.J."/>
            <person name="Gamble T."/>
            <person name="Ode P.J."/>
            <person name="Paul R."/>
            <person name="Zaspel J.M."/>
        </authorList>
    </citation>
    <scope>NUCLEOTIDE SEQUENCE [LARGE SCALE GENOMIC DNA]</scope>
    <source>
        <strain evidence="2">CgM1</strain>
    </source>
</reference>
<feature type="compositionally biased region" description="Polar residues" evidence="1">
    <location>
        <begin position="70"/>
        <end position="82"/>
    </location>
</feature>
<comment type="caution">
    <text evidence="2">The sequence shown here is derived from an EMBL/GenBank/DDBJ whole genome shotgun (WGS) entry which is preliminary data.</text>
</comment>
<protein>
    <submittedName>
        <fullName evidence="2">Uncharacterized protein</fullName>
    </submittedName>
</protein>
<dbReference type="EMBL" id="JAHXZJ010000002">
    <property type="protein sequence ID" value="KAH0564105.1"/>
    <property type="molecule type" value="Genomic_DNA"/>
</dbReference>
<dbReference type="AlphaFoldDB" id="A0AAV7J2N9"/>
<evidence type="ECO:0000313" key="3">
    <source>
        <dbReference type="Proteomes" id="UP000826195"/>
    </source>
</evidence>
<gene>
    <name evidence="2" type="ORF">KQX54_009317</name>
</gene>
<evidence type="ECO:0000313" key="2">
    <source>
        <dbReference type="EMBL" id="KAH0564105.1"/>
    </source>
</evidence>
<proteinExistence type="predicted"/>
<sequence length="116" mass="13133">MKYGSMSEFGQPEPGFPEVIYITELRNVSRVCITYHRNQRQPVENRVLSANRPGSSMEGLLQIAFRTGIDNTSSTGTRNSVPYNRKDNDGSTLQTTEQTSVIVMERVYTFFTFLLG</sequence>
<dbReference type="Proteomes" id="UP000826195">
    <property type="component" value="Unassembled WGS sequence"/>
</dbReference>
<name>A0AAV7J2N9_COTGL</name>